<comment type="caution">
    <text evidence="1">The sequence shown here is derived from an EMBL/GenBank/DDBJ whole genome shotgun (WGS) entry which is preliminary data.</text>
</comment>
<dbReference type="AlphaFoldDB" id="A0A1R3H5R0"/>
<dbReference type="Gramene" id="OMO65566">
    <property type="protein sequence ID" value="OMO65566"/>
    <property type="gene ID" value="CCACVL1_21504"/>
</dbReference>
<proteinExistence type="predicted"/>
<dbReference type="EMBL" id="AWWV01012620">
    <property type="protein sequence ID" value="OMO65566.1"/>
    <property type="molecule type" value="Genomic_DNA"/>
</dbReference>
<keyword evidence="2" id="KW-1185">Reference proteome</keyword>
<organism evidence="1 2">
    <name type="scientific">Corchorus capsularis</name>
    <name type="common">Jute</name>
    <dbReference type="NCBI Taxonomy" id="210143"/>
    <lineage>
        <taxon>Eukaryota</taxon>
        <taxon>Viridiplantae</taxon>
        <taxon>Streptophyta</taxon>
        <taxon>Embryophyta</taxon>
        <taxon>Tracheophyta</taxon>
        <taxon>Spermatophyta</taxon>
        <taxon>Magnoliopsida</taxon>
        <taxon>eudicotyledons</taxon>
        <taxon>Gunneridae</taxon>
        <taxon>Pentapetalae</taxon>
        <taxon>rosids</taxon>
        <taxon>malvids</taxon>
        <taxon>Malvales</taxon>
        <taxon>Malvaceae</taxon>
        <taxon>Grewioideae</taxon>
        <taxon>Apeibeae</taxon>
        <taxon>Corchorus</taxon>
    </lineage>
</organism>
<evidence type="ECO:0000313" key="2">
    <source>
        <dbReference type="Proteomes" id="UP000188268"/>
    </source>
</evidence>
<sequence length="31" mass="3456">MSLSGARFYDYTHDRSNSAFPNAISKECSAE</sequence>
<accession>A0A1R3H5R0</accession>
<name>A0A1R3H5R0_COCAP</name>
<gene>
    <name evidence="1" type="ORF">CCACVL1_21504</name>
</gene>
<protein>
    <submittedName>
        <fullName evidence="1">Uncharacterized protein</fullName>
    </submittedName>
</protein>
<dbReference type="Proteomes" id="UP000188268">
    <property type="component" value="Unassembled WGS sequence"/>
</dbReference>
<evidence type="ECO:0000313" key="1">
    <source>
        <dbReference type="EMBL" id="OMO65566.1"/>
    </source>
</evidence>
<reference evidence="1 2" key="1">
    <citation type="submission" date="2013-09" db="EMBL/GenBank/DDBJ databases">
        <title>Corchorus capsularis genome sequencing.</title>
        <authorList>
            <person name="Alam M."/>
            <person name="Haque M.S."/>
            <person name="Islam M.S."/>
            <person name="Emdad E.M."/>
            <person name="Islam M.M."/>
            <person name="Ahmed B."/>
            <person name="Halim A."/>
            <person name="Hossen Q.M.M."/>
            <person name="Hossain M.Z."/>
            <person name="Ahmed R."/>
            <person name="Khan M.M."/>
            <person name="Islam R."/>
            <person name="Rashid M.M."/>
            <person name="Khan S.A."/>
            <person name="Rahman M.S."/>
            <person name="Alam M."/>
        </authorList>
    </citation>
    <scope>NUCLEOTIDE SEQUENCE [LARGE SCALE GENOMIC DNA]</scope>
    <source>
        <strain evidence="2">cv. CVL-1</strain>
        <tissue evidence="1">Whole seedling</tissue>
    </source>
</reference>